<keyword evidence="7" id="KW-1185">Reference proteome</keyword>
<organism evidence="6 8">
    <name type="scientific">Acutalibacter muris</name>
    <dbReference type="NCBI Taxonomy" id="1796620"/>
    <lineage>
        <taxon>Bacteria</taxon>
        <taxon>Bacillati</taxon>
        <taxon>Bacillota</taxon>
        <taxon>Clostridia</taxon>
        <taxon>Eubacteriales</taxon>
        <taxon>Acutalibacteraceae</taxon>
        <taxon>Acutalibacter</taxon>
    </lineage>
</organism>
<evidence type="ECO:0000313" key="8">
    <source>
        <dbReference type="Proteomes" id="UP000596035"/>
    </source>
</evidence>
<gene>
    <name evidence="5" type="ORF">ADH66_08815</name>
    <name evidence="6" type="ORF">I5Q82_18860</name>
</gene>
<dbReference type="PANTHER" id="PTHR43280:SF2">
    <property type="entry name" value="HTH-TYPE TRANSCRIPTIONAL REGULATOR EXSA"/>
    <property type="match status" value="1"/>
</dbReference>
<reference evidence="5" key="1">
    <citation type="journal article" date="2017" name="Genome Announc.">
        <title>High-Quality Whole-Genome Sequences of the Oligo-Mouse-Microbiota Bacterial Community.</title>
        <authorList>
            <person name="Garzetti D."/>
            <person name="Brugiroux S."/>
            <person name="Bunk B."/>
            <person name="Pukall R."/>
            <person name="McCoy K.D."/>
            <person name="Macpherson A.J."/>
            <person name="Stecher B."/>
        </authorList>
    </citation>
    <scope>NUCLEOTIDE SEQUENCE</scope>
    <source>
        <strain evidence="5">KB18</strain>
    </source>
</reference>
<dbReference type="EMBL" id="CP021422">
    <property type="protein sequence ID" value="ASB40748.1"/>
    <property type="molecule type" value="Genomic_DNA"/>
</dbReference>
<dbReference type="Pfam" id="PF12833">
    <property type="entry name" value="HTH_18"/>
    <property type="match status" value="1"/>
</dbReference>
<evidence type="ECO:0000256" key="2">
    <source>
        <dbReference type="ARBA" id="ARBA00023125"/>
    </source>
</evidence>
<evidence type="ECO:0000256" key="3">
    <source>
        <dbReference type="ARBA" id="ARBA00023163"/>
    </source>
</evidence>
<reference evidence="6 8" key="3">
    <citation type="submission" date="2020-11" db="EMBL/GenBank/DDBJ databases">
        <title>Closed and high quality bacterial genomes of the OMM12 community.</title>
        <authorList>
            <person name="Marbouty M."/>
            <person name="Lamy-Besnier Q."/>
            <person name="Debarbieux L."/>
            <person name="Koszul R."/>
        </authorList>
    </citation>
    <scope>NUCLEOTIDE SEQUENCE [LARGE SCALE GENOMIC DNA]</scope>
    <source>
        <strain evidence="6 8">KB18</strain>
    </source>
</reference>
<dbReference type="InterPro" id="IPR018060">
    <property type="entry name" value="HTH_AraC"/>
</dbReference>
<dbReference type="InterPro" id="IPR020449">
    <property type="entry name" value="Tscrpt_reg_AraC-type_HTH"/>
</dbReference>
<proteinExistence type="predicted"/>
<feature type="domain" description="HTH araC/xylS-type" evidence="4">
    <location>
        <begin position="104"/>
        <end position="202"/>
    </location>
</feature>
<dbReference type="Gene3D" id="1.10.10.60">
    <property type="entry name" value="Homeodomain-like"/>
    <property type="match status" value="2"/>
</dbReference>
<accession>A0A1Z2XQL9</accession>
<keyword evidence="2" id="KW-0238">DNA-binding</keyword>
<dbReference type="PANTHER" id="PTHR43280">
    <property type="entry name" value="ARAC-FAMILY TRANSCRIPTIONAL REGULATOR"/>
    <property type="match status" value="1"/>
</dbReference>
<evidence type="ECO:0000313" key="5">
    <source>
        <dbReference type="EMBL" id="ASB40748.1"/>
    </source>
</evidence>
<dbReference type="GO" id="GO:0003700">
    <property type="term" value="F:DNA-binding transcription factor activity"/>
    <property type="evidence" value="ECO:0007669"/>
    <property type="project" value="InterPro"/>
</dbReference>
<evidence type="ECO:0000259" key="4">
    <source>
        <dbReference type="PROSITE" id="PS01124"/>
    </source>
</evidence>
<keyword evidence="1" id="KW-0805">Transcription regulation</keyword>
<dbReference type="SUPFAM" id="SSF46689">
    <property type="entry name" value="Homeodomain-like"/>
    <property type="match status" value="2"/>
</dbReference>
<dbReference type="AlphaFoldDB" id="A0A1Z2XQL9"/>
<dbReference type="PRINTS" id="PR00032">
    <property type="entry name" value="HTHARAC"/>
</dbReference>
<dbReference type="KEGG" id="amur:ADH66_08815"/>
<sequence length="215" mass="24019">MEQCRDEGGSGKLGTLSPNAERSYRNVSIAAVVLASRAAIRGGMNPEAAFSLCDAYIMKIEALRDIRELQGLVGGAQNNFASLVRFLRQDSGSARQVQRHPLVENAKNYVYDHLHEKISLTNVARLLHTNPNYISNLFVRCEGISFTDFVLREKMALARSLLVYSQLSCREIASTLGFSSQSHFGRHFKRFSSMTPAQFQRQYAITELPETSPEA</sequence>
<dbReference type="EMBL" id="CP065321">
    <property type="protein sequence ID" value="QQR30029.1"/>
    <property type="molecule type" value="Genomic_DNA"/>
</dbReference>
<dbReference type="GO" id="GO:0043565">
    <property type="term" value="F:sequence-specific DNA binding"/>
    <property type="evidence" value="ECO:0007669"/>
    <property type="project" value="InterPro"/>
</dbReference>
<dbReference type="RefSeq" id="WP_066533428.1">
    <property type="nucleotide sequence ID" value="NZ_CP021422.1"/>
</dbReference>
<dbReference type="SMART" id="SM00342">
    <property type="entry name" value="HTH_ARAC"/>
    <property type="match status" value="1"/>
</dbReference>
<dbReference type="PROSITE" id="PS01124">
    <property type="entry name" value="HTH_ARAC_FAMILY_2"/>
    <property type="match status" value="1"/>
</dbReference>
<dbReference type="Proteomes" id="UP000596035">
    <property type="component" value="Chromosome"/>
</dbReference>
<name>A0A1Z2XQL9_9FIRM</name>
<keyword evidence="3" id="KW-0804">Transcription</keyword>
<protein>
    <submittedName>
        <fullName evidence="5">AraC family transcriptional regulator</fullName>
    </submittedName>
    <submittedName>
        <fullName evidence="6">Helix-turn-helix transcriptional regulator</fullName>
    </submittedName>
</protein>
<evidence type="ECO:0000256" key="1">
    <source>
        <dbReference type="ARBA" id="ARBA00023015"/>
    </source>
</evidence>
<evidence type="ECO:0000313" key="7">
    <source>
        <dbReference type="Proteomes" id="UP000196710"/>
    </source>
</evidence>
<evidence type="ECO:0000313" key="6">
    <source>
        <dbReference type="EMBL" id="QQR30029.1"/>
    </source>
</evidence>
<dbReference type="Proteomes" id="UP000196710">
    <property type="component" value="Chromosome"/>
</dbReference>
<reference evidence="7" key="2">
    <citation type="submission" date="2017-05" db="EMBL/GenBank/DDBJ databases">
        <title>Improved OligoMM genomes.</title>
        <authorList>
            <person name="Garzetti D."/>
        </authorList>
    </citation>
    <scope>NUCLEOTIDE SEQUENCE [LARGE SCALE GENOMIC DNA]</scope>
    <source>
        <strain evidence="7">KB18</strain>
    </source>
</reference>
<dbReference type="InterPro" id="IPR009057">
    <property type="entry name" value="Homeodomain-like_sf"/>
</dbReference>